<keyword evidence="1" id="KW-1133">Transmembrane helix</keyword>
<name>A0A7T4WFG2_9PROT</name>
<evidence type="ECO:0000256" key="1">
    <source>
        <dbReference type="SAM" id="Phobius"/>
    </source>
</evidence>
<sequence length="115" mass="12865">MTELERQINRSLHALDRAHLMARITRGEYRERRRRLLTSLINDSHVVTARVSIDKSGAASAKTLQNKTAYNAKSPEAANPKLFTPRPYLNGKYLMACTVGIIVVAIIIYLSLRGG</sequence>
<accession>A0A7T4WFG2</accession>
<reference evidence="2 3" key="1">
    <citation type="submission" date="2020-07" db="EMBL/GenBank/DDBJ databases">
        <title>Complete genome sequence analysis of Acidithiobacillus ferrivorans XJFY6S-08 reveals extreme environmental adaptation to alpine acid mine drainage.</title>
        <authorList>
            <person name="Yan L."/>
            <person name="Ni Y."/>
        </authorList>
    </citation>
    <scope>NUCLEOTIDE SEQUENCE [LARGE SCALE GENOMIC DNA]</scope>
    <source>
        <strain evidence="2 3">XJFY6S-08</strain>
    </source>
</reference>
<dbReference type="Proteomes" id="UP000595420">
    <property type="component" value="Chromosome"/>
</dbReference>
<protein>
    <submittedName>
        <fullName evidence="2">Uncharacterized protein</fullName>
    </submittedName>
</protein>
<evidence type="ECO:0000313" key="2">
    <source>
        <dbReference type="EMBL" id="QQD73656.1"/>
    </source>
</evidence>
<dbReference type="EMBL" id="CP059488">
    <property type="protein sequence ID" value="QQD73656.1"/>
    <property type="molecule type" value="Genomic_DNA"/>
</dbReference>
<proteinExistence type="predicted"/>
<feature type="transmembrane region" description="Helical" evidence="1">
    <location>
        <begin position="93"/>
        <end position="112"/>
    </location>
</feature>
<organism evidence="2 3">
    <name type="scientific">Acidithiobacillus ferrivorans</name>
    <dbReference type="NCBI Taxonomy" id="160808"/>
    <lineage>
        <taxon>Bacteria</taxon>
        <taxon>Pseudomonadati</taxon>
        <taxon>Pseudomonadota</taxon>
        <taxon>Acidithiobacillia</taxon>
        <taxon>Acidithiobacillales</taxon>
        <taxon>Acidithiobacillaceae</taxon>
        <taxon>Acidithiobacillus</taxon>
    </lineage>
</organism>
<evidence type="ECO:0000313" key="3">
    <source>
        <dbReference type="Proteomes" id="UP000595420"/>
    </source>
</evidence>
<dbReference type="AlphaFoldDB" id="A0A7T4WFG2"/>
<dbReference type="RefSeq" id="WP_198661095.1">
    <property type="nucleotide sequence ID" value="NZ_CP059488.1"/>
</dbReference>
<gene>
    <name evidence="2" type="ORF">H2515_05225</name>
</gene>
<keyword evidence="1" id="KW-0472">Membrane</keyword>
<keyword evidence="1" id="KW-0812">Transmembrane</keyword>